<accession>A0A8S5MQZ1</accession>
<reference evidence="1" key="1">
    <citation type="journal article" date="2021" name="Proc. Natl. Acad. Sci. U.S.A.">
        <title>A Catalog of Tens of Thousands of Viruses from Human Metagenomes Reveals Hidden Associations with Chronic Diseases.</title>
        <authorList>
            <person name="Tisza M.J."/>
            <person name="Buck C.B."/>
        </authorList>
    </citation>
    <scope>NUCLEOTIDE SEQUENCE</scope>
    <source>
        <strain evidence="1">CtA4S13</strain>
    </source>
</reference>
<evidence type="ECO:0008006" key="2">
    <source>
        <dbReference type="Google" id="ProtNLM"/>
    </source>
</evidence>
<proteinExistence type="predicted"/>
<dbReference type="EMBL" id="BK014961">
    <property type="protein sequence ID" value="DAD84546.1"/>
    <property type="molecule type" value="Genomic_DNA"/>
</dbReference>
<evidence type="ECO:0000313" key="1">
    <source>
        <dbReference type="EMBL" id="DAD84546.1"/>
    </source>
</evidence>
<name>A0A8S5MQZ1_9CAUD</name>
<sequence>MAKTGKNGVYGIEEFAIADPVANGGYPTNFPFKFKAIVSGSLTFNDSAASTSDVEIEDSEDPYAVLPSSAATKGFTVQTYDLSAETFKAILGYTSSTDSKWNEELPTDNQIYKAVQIKTKVLDDIPAKVFQFSKMKLTVTRSGSIGKTGLPNLNIEFRQMAVFNASGEKVSGHRWALLEDVKADIDKEI</sequence>
<organism evidence="1">
    <name type="scientific">Siphoviridae sp. ctA4S13</name>
    <dbReference type="NCBI Taxonomy" id="2826179"/>
    <lineage>
        <taxon>Viruses</taxon>
        <taxon>Duplodnaviria</taxon>
        <taxon>Heunggongvirae</taxon>
        <taxon>Uroviricota</taxon>
        <taxon>Caudoviricetes</taxon>
    </lineage>
</organism>
<protein>
    <recommendedName>
        <fullName evidence="2">Major tail protein</fullName>
    </recommendedName>
</protein>